<keyword evidence="6 8" id="KW-0720">Serine protease</keyword>
<protein>
    <submittedName>
        <fullName evidence="12">Cucumisin</fullName>
    </submittedName>
</protein>
<dbReference type="GO" id="GO:0005576">
    <property type="term" value="C:extracellular region"/>
    <property type="evidence" value="ECO:0007669"/>
    <property type="project" value="UniProtKB-SubCell"/>
</dbReference>
<accession>A0AAW0L4B1</accession>
<dbReference type="InterPro" id="IPR037045">
    <property type="entry name" value="S8pro/Inhibitor_I9_sf"/>
</dbReference>
<dbReference type="InterPro" id="IPR000209">
    <property type="entry name" value="Peptidase_S8/S53_dom"/>
</dbReference>
<dbReference type="AlphaFoldDB" id="A0AAW0L4B1"/>
<comment type="subcellular location">
    <subcellularLocation>
        <location evidence="1">Secreted</location>
    </subcellularLocation>
</comment>
<evidence type="ECO:0000256" key="1">
    <source>
        <dbReference type="ARBA" id="ARBA00004613"/>
    </source>
</evidence>
<reference evidence="12 13" key="1">
    <citation type="journal article" date="2018" name="Sci. Data">
        <title>The draft genome sequence of cork oak.</title>
        <authorList>
            <person name="Ramos A.M."/>
            <person name="Usie A."/>
            <person name="Barbosa P."/>
            <person name="Barros P.M."/>
            <person name="Capote T."/>
            <person name="Chaves I."/>
            <person name="Simoes F."/>
            <person name="Abreu I."/>
            <person name="Carrasquinho I."/>
            <person name="Faro C."/>
            <person name="Guimaraes J.B."/>
            <person name="Mendonca D."/>
            <person name="Nobrega F."/>
            <person name="Rodrigues L."/>
            <person name="Saibo N.J.M."/>
            <person name="Varela M.C."/>
            <person name="Egas C."/>
            <person name="Matos J."/>
            <person name="Miguel C.M."/>
            <person name="Oliveira M.M."/>
            <person name="Ricardo C.P."/>
            <person name="Goncalves S."/>
        </authorList>
    </citation>
    <scope>NUCLEOTIDE SEQUENCE [LARGE SCALE GENOMIC DNA]</scope>
    <source>
        <strain evidence="13">cv. HL8</strain>
    </source>
</reference>
<keyword evidence="13" id="KW-1185">Reference proteome</keyword>
<dbReference type="InterPro" id="IPR015500">
    <property type="entry name" value="Peptidase_S8_subtilisin-rel"/>
</dbReference>
<evidence type="ECO:0000256" key="2">
    <source>
        <dbReference type="ARBA" id="ARBA00011073"/>
    </source>
</evidence>
<evidence type="ECO:0000256" key="6">
    <source>
        <dbReference type="ARBA" id="ARBA00022825"/>
    </source>
</evidence>
<dbReference type="PROSITE" id="PS51892">
    <property type="entry name" value="SUBTILASE"/>
    <property type="match status" value="1"/>
</dbReference>
<dbReference type="Gene3D" id="3.40.50.200">
    <property type="entry name" value="Peptidase S8/S53 domain"/>
    <property type="match status" value="1"/>
</dbReference>
<evidence type="ECO:0000256" key="8">
    <source>
        <dbReference type="PROSITE-ProRule" id="PRU01240"/>
    </source>
</evidence>
<dbReference type="SUPFAM" id="SSF52743">
    <property type="entry name" value="Subtilisin-like"/>
    <property type="match status" value="1"/>
</dbReference>
<sequence length="574" mass="61995">MRLVKVLTILFFIRFAFVHATATDAKHYIVYMGEHAHPNLESVVRANHEILASVTGSKSFRGFSAMLTPEQAQQLADKDLVVSVFQSKMNMFHTTHSWEFLGTDSAQQYNQMPMESTSNTIVGVIDKGIWPESKSFNDKGLGPVPKKFKGECVTGEHFRLANCNRKIIGVRFYLKGFEEESGPLESFNLPFLRSARDGDGHGTHTASTIAGSIVANVRLFGMARGTARGGAPSARLAIYKACWFDMCSEADIHSALDDAISDGVDILSISIGPDPHQPSHFENAILIGAFHAFQRGILASASAGNSAFPGTATNVAPWILTVAASSVDREFHSIVYLGNSKVLKGFSLNPIKMETYYGLIAGSVAAAPGVTAKNASFCKNNTLDQTLVKGKIVAGVVGLILIDSSIKDVSFQFVIPGTLIGQEEAEELQAYMISEKNPVGKISPTITVLNIKPAPEMVVFSSMGPNIITPDIIKPNITGPGLNILAAWSPVVTTATAEQSVDYNIISSASLSCPHVSAVAAIVKSYQPSWSPAAIMSAIMTTGKLFYTIMSDNYKFTYVFDWTKSMDYHSNGPR</sequence>
<dbReference type="InterPro" id="IPR034197">
    <property type="entry name" value="Peptidases_S8_3"/>
</dbReference>
<feature type="active site" description="Charge relay system" evidence="7 8">
    <location>
        <position position="201"/>
    </location>
</feature>
<proteinExistence type="inferred from homology"/>
<dbReference type="Pfam" id="PF00082">
    <property type="entry name" value="Peptidase_S8"/>
    <property type="match status" value="1"/>
</dbReference>
<evidence type="ECO:0000259" key="11">
    <source>
        <dbReference type="Pfam" id="PF05922"/>
    </source>
</evidence>
<evidence type="ECO:0000256" key="7">
    <source>
        <dbReference type="PIRSR" id="PIRSR615500-1"/>
    </source>
</evidence>
<comment type="caution">
    <text evidence="12">The sequence shown here is derived from an EMBL/GenBank/DDBJ whole genome shotgun (WGS) entry which is preliminary data.</text>
</comment>
<organism evidence="12 13">
    <name type="scientific">Quercus suber</name>
    <name type="common">Cork oak</name>
    <dbReference type="NCBI Taxonomy" id="58331"/>
    <lineage>
        <taxon>Eukaryota</taxon>
        <taxon>Viridiplantae</taxon>
        <taxon>Streptophyta</taxon>
        <taxon>Embryophyta</taxon>
        <taxon>Tracheophyta</taxon>
        <taxon>Spermatophyta</taxon>
        <taxon>Magnoliopsida</taxon>
        <taxon>eudicotyledons</taxon>
        <taxon>Gunneridae</taxon>
        <taxon>Pentapetalae</taxon>
        <taxon>rosids</taxon>
        <taxon>fabids</taxon>
        <taxon>Fagales</taxon>
        <taxon>Fagaceae</taxon>
        <taxon>Quercus</taxon>
    </lineage>
</organism>
<dbReference type="PANTHER" id="PTHR10795">
    <property type="entry name" value="PROPROTEIN CONVERTASE SUBTILISIN/KEXIN"/>
    <property type="match status" value="1"/>
</dbReference>
<evidence type="ECO:0000256" key="5">
    <source>
        <dbReference type="ARBA" id="ARBA00022801"/>
    </source>
</evidence>
<keyword evidence="5 8" id="KW-0378">Hydrolase</keyword>
<feature type="domain" description="Peptidase S8/S53" evidence="10">
    <location>
        <begin position="118"/>
        <end position="543"/>
    </location>
</feature>
<dbReference type="EMBL" id="PKMF04000167">
    <property type="protein sequence ID" value="KAK7845656.1"/>
    <property type="molecule type" value="Genomic_DNA"/>
</dbReference>
<dbReference type="InterPro" id="IPR036852">
    <property type="entry name" value="Peptidase_S8/S53_dom_sf"/>
</dbReference>
<dbReference type="CDD" id="cd04852">
    <property type="entry name" value="Peptidases_S8_3"/>
    <property type="match status" value="1"/>
</dbReference>
<feature type="active site" description="Charge relay system" evidence="7 8">
    <location>
        <position position="510"/>
    </location>
</feature>
<keyword evidence="4 9" id="KW-0732">Signal</keyword>
<feature type="chain" id="PRO_5043620411" evidence="9">
    <location>
        <begin position="21"/>
        <end position="574"/>
    </location>
</feature>
<dbReference type="Pfam" id="PF05922">
    <property type="entry name" value="Inhibitor_I9"/>
    <property type="match status" value="1"/>
</dbReference>
<keyword evidence="3 8" id="KW-0645">Protease</keyword>
<dbReference type="GO" id="GO:0004252">
    <property type="term" value="F:serine-type endopeptidase activity"/>
    <property type="evidence" value="ECO:0007669"/>
    <property type="project" value="UniProtKB-UniRule"/>
</dbReference>
<dbReference type="GO" id="GO:0006508">
    <property type="term" value="P:proteolysis"/>
    <property type="evidence" value="ECO:0007669"/>
    <property type="project" value="UniProtKB-KW"/>
</dbReference>
<feature type="domain" description="Inhibitor I9" evidence="11">
    <location>
        <begin position="28"/>
        <end position="88"/>
    </location>
</feature>
<evidence type="ECO:0000256" key="9">
    <source>
        <dbReference type="SAM" id="SignalP"/>
    </source>
</evidence>
<gene>
    <name evidence="12" type="primary">CUCM1_1</name>
    <name evidence="12" type="ORF">CFP56_009050</name>
</gene>
<name>A0AAW0L4B1_QUESU</name>
<dbReference type="InterPro" id="IPR045051">
    <property type="entry name" value="SBT"/>
</dbReference>
<evidence type="ECO:0000256" key="3">
    <source>
        <dbReference type="ARBA" id="ARBA00022670"/>
    </source>
</evidence>
<evidence type="ECO:0000256" key="4">
    <source>
        <dbReference type="ARBA" id="ARBA00022729"/>
    </source>
</evidence>
<evidence type="ECO:0000259" key="10">
    <source>
        <dbReference type="Pfam" id="PF00082"/>
    </source>
</evidence>
<dbReference type="InterPro" id="IPR010259">
    <property type="entry name" value="S8pro/Inhibitor_I9"/>
</dbReference>
<feature type="active site" description="Charge relay system" evidence="7 8">
    <location>
        <position position="126"/>
    </location>
</feature>
<dbReference type="Gene3D" id="3.50.30.30">
    <property type="match status" value="1"/>
</dbReference>
<dbReference type="PRINTS" id="PR00723">
    <property type="entry name" value="SUBTILISIN"/>
</dbReference>
<comment type="similarity">
    <text evidence="2 8">Belongs to the peptidase S8 family.</text>
</comment>
<dbReference type="Gene3D" id="3.30.70.80">
    <property type="entry name" value="Peptidase S8 propeptide/proteinase inhibitor I9"/>
    <property type="match status" value="1"/>
</dbReference>
<evidence type="ECO:0000313" key="12">
    <source>
        <dbReference type="EMBL" id="KAK7845656.1"/>
    </source>
</evidence>
<feature type="signal peptide" evidence="9">
    <location>
        <begin position="1"/>
        <end position="20"/>
    </location>
</feature>
<dbReference type="Proteomes" id="UP000237347">
    <property type="component" value="Unassembled WGS sequence"/>
</dbReference>
<dbReference type="CDD" id="cd02120">
    <property type="entry name" value="PA_subtilisin_like"/>
    <property type="match status" value="1"/>
</dbReference>
<evidence type="ECO:0000313" key="13">
    <source>
        <dbReference type="Proteomes" id="UP000237347"/>
    </source>
</evidence>